<feature type="domain" description="Beta-lactamase-related" evidence="1">
    <location>
        <begin position="121"/>
        <end position="473"/>
    </location>
</feature>
<protein>
    <submittedName>
        <fullName evidence="2">Beta-lactamase domain-containing protein 2</fullName>
    </submittedName>
</protein>
<gene>
    <name evidence="2" type="primary">lact-2</name>
    <name evidence="2" type="ORF">Tcan_14766</name>
</gene>
<dbReference type="AlphaFoldDB" id="A0A0B2UUZ8"/>
<keyword evidence="3" id="KW-1185">Reference proteome</keyword>
<dbReference type="Gene3D" id="3.40.710.10">
    <property type="entry name" value="DD-peptidase/beta-lactamase superfamily"/>
    <property type="match status" value="1"/>
</dbReference>
<name>A0A0B2UUZ8_TOXCA</name>
<dbReference type="PANTHER" id="PTHR43319">
    <property type="entry name" value="BETA-LACTAMASE-RELATED"/>
    <property type="match status" value="1"/>
</dbReference>
<evidence type="ECO:0000313" key="3">
    <source>
        <dbReference type="Proteomes" id="UP000031036"/>
    </source>
</evidence>
<dbReference type="InterPro" id="IPR012338">
    <property type="entry name" value="Beta-lactam/transpept-like"/>
</dbReference>
<dbReference type="OrthoDB" id="5946976at2759"/>
<organism evidence="2 3">
    <name type="scientific">Toxocara canis</name>
    <name type="common">Canine roundworm</name>
    <dbReference type="NCBI Taxonomy" id="6265"/>
    <lineage>
        <taxon>Eukaryota</taxon>
        <taxon>Metazoa</taxon>
        <taxon>Ecdysozoa</taxon>
        <taxon>Nematoda</taxon>
        <taxon>Chromadorea</taxon>
        <taxon>Rhabditida</taxon>
        <taxon>Spirurina</taxon>
        <taxon>Ascaridomorpha</taxon>
        <taxon>Ascaridoidea</taxon>
        <taxon>Toxocaridae</taxon>
        <taxon>Toxocara</taxon>
    </lineage>
</organism>
<dbReference type="SUPFAM" id="SSF56601">
    <property type="entry name" value="beta-lactamase/transpeptidase-like"/>
    <property type="match status" value="1"/>
</dbReference>
<accession>A0A0B2UUZ8</accession>
<dbReference type="STRING" id="6265.A0A0B2UUZ8"/>
<reference evidence="2 3" key="1">
    <citation type="submission" date="2014-11" db="EMBL/GenBank/DDBJ databases">
        <title>Genetic blueprint of the zoonotic pathogen Toxocara canis.</title>
        <authorList>
            <person name="Zhu X.-Q."/>
            <person name="Korhonen P.K."/>
            <person name="Cai H."/>
            <person name="Young N.D."/>
            <person name="Nejsum P."/>
            <person name="von Samson-Himmelstjerna G."/>
            <person name="Boag P.R."/>
            <person name="Tan P."/>
            <person name="Li Q."/>
            <person name="Min J."/>
            <person name="Yang Y."/>
            <person name="Wang X."/>
            <person name="Fang X."/>
            <person name="Hall R.S."/>
            <person name="Hofmann A."/>
            <person name="Sternberg P.W."/>
            <person name="Jex A.R."/>
            <person name="Gasser R.B."/>
        </authorList>
    </citation>
    <scope>NUCLEOTIDE SEQUENCE [LARGE SCALE GENOMIC DNA]</scope>
    <source>
        <strain evidence="2">PN_DK_2014</strain>
    </source>
</reference>
<dbReference type="EMBL" id="JPKZ01003153">
    <property type="protein sequence ID" value="KHN73094.1"/>
    <property type="molecule type" value="Genomic_DNA"/>
</dbReference>
<dbReference type="Pfam" id="PF00144">
    <property type="entry name" value="Beta-lactamase"/>
    <property type="match status" value="1"/>
</dbReference>
<dbReference type="InterPro" id="IPR001466">
    <property type="entry name" value="Beta-lactam-related"/>
</dbReference>
<evidence type="ECO:0000313" key="2">
    <source>
        <dbReference type="EMBL" id="KHN73094.1"/>
    </source>
</evidence>
<evidence type="ECO:0000259" key="1">
    <source>
        <dbReference type="Pfam" id="PF00144"/>
    </source>
</evidence>
<proteinExistence type="predicted"/>
<dbReference type="Proteomes" id="UP000031036">
    <property type="component" value="Unassembled WGS sequence"/>
</dbReference>
<dbReference type="InterPro" id="IPR052907">
    <property type="entry name" value="Beta-lactamase/esterase"/>
</dbReference>
<sequence length="500" mass="56447">MESAARFSFYGEEGGGSKAVHMGAIRNGALIAIVVAVAYFVNDKLYTHLQLHIDGGVSEVRFKPVLEAFSWTHLCRTYLRVLISNRIDGFSGINDKLYTHLQLHIDGGVSEVRFKPVLEAFRRNFEDGWEREGAALAVYYKGKKVVDVWGGYADRQAARKWQKDTLTVTFSTTKAVAALCIAMLVDRGVLQYDDLVTKHWPEFGRHGKGNVTVQMALSHMAALAYIDEPITEQMASDHSAMKRLLENEIPKWPPGTKSGYHAYTYGWIVDQLVRAVDQRKRGIGQFFSEEIAQKLDVDYFIGLPKEQQYRVARMSLPTVMGSIGELVTDTGVIKYFFTYIMLFKKTMLAKVHDNPEWLQAVFHLTFNNPDYHRLEQPAVLGIGNARSLAKMFNMLSSGQLVGGTTLQKMKKIYVNETDVVLHDRLAKGNGFFYFDVNRAGAEYAFGHTGHGCQQITYDPFNDLTIAYVTNGLKVGLYMLCRTYARLHTSIYDVLENVALH</sequence>
<dbReference type="PANTHER" id="PTHR43319:SF2">
    <property type="entry name" value="BETA-LACTAMASE-RELATED DOMAIN-CONTAINING PROTEIN"/>
    <property type="match status" value="1"/>
</dbReference>
<dbReference type="OMA" id="NNPDYHR"/>
<comment type="caution">
    <text evidence="2">The sequence shown here is derived from an EMBL/GenBank/DDBJ whole genome shotgun (WGS) entry which is preliminary data.</text>
</comment>